<feature type="domain" description="Methylene-tetrahydromethanopterin dehydrogenase N-terminal" evidence="1">
    <location>
        <begin position="17"/>
        <end position="96"/>
    </location>
</feature>
<dbReference type="Proteomes" id="UP000272051">
    <property type="component" value="Unassembled WGS sequence"/>
</dbReference>
<dbReference type="EMBL" id="QMQX01000047">
    <property type="protein sequence ID" value="RLE52568.1"/>
    <property type="molecule type" value="Genomic_DNA"/>
</dbReference>
<dbReference type="Gene3D" id="3.40.50.10280">
    <property type="entry name" value="Methylene-tetrahydromethanopterin dehydrogenase, N-terminal domain"/>
    <property type="match status" value="1"/>
</dbReference>
<evidence type="ECO:0000313" key="4">
    <source>
        <dbReference type="Proteomes" id="UP000272051"/>
    </source>
</evidence>
<dbReference type="InterPro" id="IPR046346">
    <property type="entry name" value="Aminoacid_DH-like_N_sf"/>
</dbReference>
<dbReference type="AlphaFoldDB" id="A0A497ENN8"/>
<comment type="caution">
    <text evidence="2">The sequence shown here is derived from an EMBL/GenBank/DDBJ whole genome shotgun (WGS) entry which is preliminary data.</text>
</comment>
<evidence type="ECO:0000259" key="1">
    <source>
        <dbReference type="Pfam" id="PF09176"/>
    </source>
</evidence>
<evidence type="ECO:0000313" key="5">
    <source>
        <dbReference type="Proteomes" id="UP000278475"/>
    </source>
</evidence>
<proteinExistence type="predicted"/>
<dbReference type="InterPro" id="IPR036291">
    <property type="entry name" value="NAD(P)-bd_dom_sf"/>
</dbReference>
<dbReference type="EMBL" id="QMQV01000056">
    <property type="protein sequence ID" value="RLE48857.1"/>
    <property type="molecule type" value="Genomic_DNA"/>
</dbReference>
<dbReference type="Gene3D" id="3.40.50.720">
    <property type="entry name" value="NAD(P)-binding Rossmann-like Domain"/>
    <property type="match status" value="1"/>
</dbReference>
<sequence length="295" mass="31549">MYKNVMIFLSTDKYPSPFDMLIMYDAGVDHVIYYGEVTPDKAKQLILDAMFPRGPKGVKHTKLFIGGNDVKAVEEIAKIAEKTMFPPFEMSIIVDPQGGYTTAAALLAKVKAALKKHFNQELKGVNAVVLAATGVVGRSVSLLLAREGASVSVCSRSFDKARQLADELNSLVGGQNVKPSEHYPQDIYATCRDADVVIATGAPGVQLLPKSVLEKLTKCKVVADANAVPPTGIEGLNPNDDEVKLANNIIGIGALAAGFLKFKVEVKLIQRALEASKGVFALDSAYSVANEILGL</sequence>
<dbReference type="Pfam" id="PF09176">
    <property type="entry name" value="Mpt_N"/>
    <property type="match status" value="1"/>
</dbReference>
<accession>A0A497ENN8</accession>
<name>A0A497ENN8_9CREN</name>
<organism evidence="2 5">
    <name type="scientific">Thermoproteota archaeon</name>
    <dbReference type="NCBI Taxonomy" id="2056631"/>
    <lineage>
        <taxon>Archaea</taxon>
        <taxon>Thermoproteota</taxon>
    </lineage>
</organism>
<dbReference type="Proteomes" id="UP000278475">
    <property type="component" value="Unassembled WGS sequence"/>
</dbReference>
<gene>
    <name evidence="2" type="ORF">DRJ31_06355</name>
    <name evidence="3" type="ORF">DRJ33_03460</name>
</gene>
<dbReference type="InterPro" id="IPR037089">
    <property type="entry name" value="Methyl-teptahyd_DH_N_sf"/>
</dbReference>
<dbReference type="SUPFAM" id="SSF53223">
    <property type="entry name" value="Aminoacid dehydrogenase-like, N-terminal domain"/>
    <property type="match status" value="1"/>
</dbReference>
<evidence type="ECO:0000313" key="3">
    <source>
        <dbReference type="EMBL" id="RLE52568.1"/>
    </source>
</evidence>
<protein>
    <submittedName>
        <fullName evidence="2">Methylenetetrahydromethanopterin dehydrogenase</fullName>
    </submittedName>
</protein>
<reference evidence="4 5" key="1">
    <citation type="submission" date="2018-06" db="EMBL/GenBank/DDBJ databases">
        <title>Extensive metabolic versatility and redundancy in microbially diverse, dynamic hydrothermal sediments.</title>
        <authorList>
            <person name="Dombrowski N."/>
            <person name="Teske A."/>
            <person name="Baker B.J."/>
        </authorList>
    </citation>
    <scope>NUCLEOTIDE SEQUENCE [LARGE SCALE GENOMIC DNA]</scope>
    <source>
        <strain evidence="3">B34_G17</strain>
        <strain evidence="2">B66_G16</strain>
    </source>
</reference>
<dbReference type="SUPFAM" id="SSF51735">
    <property type="entry name" value="NAD(P)-binding Rossmann-fold domains"/>
    <property type="match status" value="1"/>
</dbReference>
<evidence type="ECO:0000313" key="2">
    <source>
        <dbReference type="EMBL" id="RLE48857.1"/>
    </source>
</evidence>
<dbReference type="InterPro" id="IPR015259">
    <property type="entry name" value="Methyl-teptahyd_DH_N"/>
</dbReference>